<evidence type="ECO:0000256" key="1">
    <source>
        <dbReference type="SAM" id="MobiDB-lite"/>
    </source>
</evidence>
<feature type="region of interest" description="Disordered" evidence="1">
    <location>
        <begin position="159"/>
        <end position="179"/>
    </location>
</feature>
<evidence type="ECO:0000313" key="3">
    <source>
        <dbReference type="EMBL" id="NMV39896.1"/>
    </source>
</evidence>
<dbReference type="RefSeq" id="WP_169340839.1">
    <property type="nucleotide sequence ID" value="NZ_JABBZM010000017.1"/>
</dbReference>
<dbReference type="AlphaFoldDB" id="A0A848P5J3"/>
<name>A0A848P5J3_9RALS</name>
<sequence length="205" mass="21824">MRIRDVGLFLLVLPAFAHAIDVAPTDASVDTFGRVLVKQARLVESEMDAKIRANETQASASAGLSGVTPLPGLKQDVNEQEPTVEAIWGLAGKEVAEVNYKGRRIPISMQEPYISKIDGWKLESIKPYEISLVRMHGNRVAQRKTLSLNWSVGEAAQSDVVSRQGTTPVSNPPGALAPGQAMPVVTPPITAGVAAPMAPVPAGRQ</sequence>
<gene>
    <name evidence="3" type="ORF">HGR00_18455</name>
</gene>
<comment type="caution">
    <text evidence="3">The sequence shown here is derived from an EMBL/GenBank/DDBJ whole genome shotgun (WGS) entry which is preliminary data.</text>
</comment>
<feature type="signal peptide" evidence="2">
    <location>
        <begin position="1"/>
        <end position="19"/>
    </location>
</feature>
<evidence type="ECO:0000256" key="2">
    <source>
        <dbReference type="SAM" id="SignalP"/>
    </source>
</evidence>
<dbReference type="Proteomes" id="UP000575469">
    <property type="component" value="Unassembled WGS sequence"/>
</dbReference>
<evidence type="ECO:0008006" key="5">
    <source>
        <dbReference type="Google" id="ProtNLM"/>
    </source>
</evidence>
<proteinExistence type="predicted"/>
<feature type="compositionally biased region" description="Polar residues" evidence="1">
    <location>
        <begin position="159"/>
        <end position="169"/>
    </location>
</feature>
<protein>
    <recommendedName>
        <fullName evidence="5">Type IV pilus biogenesis protein PilP</fullName>
    </recommendedName>
</protein>
<organism evidence="3 4">
    <name type="scientific">Ralstonia insidiosa</name>
    <dbReference type="NCBI Taxonomy" id="190721"/>
    <lineage>
        <taxon>Bacteria</taxon>
        <taxon>Pseudomonadati</taxon>
        <taxon>Pseudomonadota</taxon>
        <taxon>Betaproteobacteria</taxon>
        <taxon>Burkholderiales</taxon>
        <taxon>Burkholderiaceae</taxon>
        <taxon>Ralstonia</taxon>
    </lineage>
</organism>
<feature type="chain" id="PRO_5032373914" description="Type IV pilus biogenesis protein PilP" evidence="2">
    <location>
        <begin position="20"/>
        <end position="205"/>
    </location>
</feature>
<evidence type="ECO:0000313" key="4">
    <source>
        <dbReference type="Proteomes" id="UP000575469"/>
    </source>
</evidence>
<reference evidence="3 4" key="1">
    <citation type="submission" date="2020-04" db="EMBL/GenBank/DDBJ databases">
        <title>Ralstonia insidiosa genome sequencing and assembly.</title>
        <authorList>
            <person name="Martins R.C.R."/>
            <person name="Perdigao-Neto L.V."/>
            <person name="Levin A.S.S."/>
            <person name="Costa S.F."/>
        </authorList>
    </citation>
    <scope>NUCLEOTIDE SEQUENCE [LARGE SCALE GENOMIC DNA]</scope>
    <source>
        <strain evidence="3 4">5047</strain>
    </source>
</reference>
<dbReference type="EMBL" id="JABBZM010000017">
    <property type="protein sequence ID" value="NMV39896.1"/>
    <property type="molecule type" value="Genomic_DNA"/>
</dbReference>
<accession>A0A848P5J3</accession>
<keyword evidence="2" id="KW-0732">Signal</keyword>